<gene>
    <name evidence="2" type="ORF">OXIME_000302</name>
</gene>
<dbReference type="EMBL" id="CP133772">
    <property type="protein sequence ID" value="WYX99760.1"/>
    <property type="molecule type" value="Genomic_DNA"/>
</dbReference>
<keyword evidence="3" id="KW-1185">Reference proteome</keyword>
<evidence type="ECO:0000313" key="3">
    <source>
        <dbReference type="Proteomes" id="UP001451606"/>
    </source>
</evidence>
<dbReference type="CDD" id="cd00090">
    <property type="entry name" value="HTH_ARSR"/>
    <property type="match status" value="1"/>
</dbReference>
<dbReference type="InterPro" id="IPR036388">
    <property type="entry name" value="WH-like_DNA-bd_sf"/>
</dbReference>
<dbReference type="RefSeq" id="WP_393971722.1">
    <property type="nucleotide sequence ID" value="NZ_CP133772.1"/>
</dbReference>
<dbReference type="KEGG" id="omr:OXIME_000302"/>
<evidence type="ECO:0000313" key="2">
    <source>
        <dbReference type="EMBL" id="WYX99760.1"/>
    </source>
</evidence>
<dbReference type="AlphaFoldDB" id="A0AAX4NE42"/>
<reference evidence="2 3" key="1">
    <citation type="submission" date="2023-09" db="EMBL/GenBank/DDBJ databases">
        <authorList>
            <person name="Golyshina O.V."/>
            <person name="Lunev E.A."/>
            <person name="Bargiela R."/>
            <person name="Gaines M.C."/>
            <person name="Daum B."/>
            <person name="Bale N.J."/>
            <person name="Koenen M."/>
            <person name="Sinninghe Damst J.S."/>
            <person name="Yakimov M."/>
            <person name="Golyshin P.N."/>
        </authorList>
    </citation>
    <scope>NUCLEOTIDE SEQUENCE [LARGE SCALE GENOMIC DNA]</scope>
    <source>
        <strain evidence="2 3">M1</strain>
    </source>
</reference>
<dbReference type="Pfam" id="PF13412">
    <property type="entry name" value="HTH_24"/>
    <property type="match status" value="1"/>
</dbReference>
<dbReference type="InterPro" id="IPR001845">
    <property type="entry name" value="HTH_ArsR_DNA-bd_dom"/>
</dbReference>
<organism evidence="2 3">
    <name type="scientific">Oxyplasma meridianum</name>
    <dbReference type="NCBI Taxonomy" id="3073602"/>
    <lineage>
        <taxon>Archaea</taxon>
        <taxon>Methanobacteriati</taxon>
        <taxon>Thermoplasmatota</taxon>
        <taxon>Thermoplasmata</taxon>
        <taxon>Thermoplasmatales</taxon>
        <taxon>Thermoplasmataceae</taxon>
        <taxon>Oxyplasma</taxon>
    </lineage>
</organism>
<dbReference type="Proteomes" id="UP001451606">
    <property type="component" value="Chromosome"/>
</dbReference>
<dbReference type="InterPro" id="IPR036390">
    <property type="entry name" value="WH_DNA-bd_sf"/>
</dbReference>
<name>A0AAX4NE42_9ARCH</name>
<dbReference type="GeneID" id="95967026"/>
<protein>
    <submittedName>
        <fullName evidence="2">Winged helix-turn-helix domain-containing protein</fullName>
    </submittedName>
</protein>
<dbReference type="Gene3D" id="1.10.10.10">
    <property type="entry name" value="Winged helix-like DNA-binding domain superfamily/Winged helix DNA-binding domain"/>
    <property type="match status" value="1"/>
</dbReference>
<sequence>MVENREEIRKKLIKSFKNETKLSIIIILFQKGKLTATQMSKIIGKSRSNLYQNLKEMVEEGILAEPESKVRKNFVEKYYYPNTEIFESFDPEDMKKELIKETPENLKGYLLSSLNSQILRLRLIAGEIEMMSEKDAIKLRDIYFQGHILFSNSWVSKETYEKVLKHLREVVNKMIDEEDTKNSRHMEDDTYNLILIAIPRL</sequence>
<feature type="domain" description="HTH arsR-type" evidence="1">
    <location>
        <begin position="11"/>
        <end position="100"/>
    </location>
</feature>
<dbReference type="InterPro" id="IPR011991">
    <property type="entry name" value="ArsR-like_HTH"/>
</dbReference>
<dbReference type="SMART" id="SM00418">
    <property type="entry name" value="HTH_ARSR"/>
    <property type="match status" value="1"/>
</dbReference>
<evidence type="ECO:0000259" key="1">
    <source>
        <dbReference type="SMART" id="SM00418"/>
    </source>
</evidence>
<dbReference type="GO" id="GO:0003700">
    <property type="term" value="F:DNA-binding transcription factor activity"/>
    <property type="evidence" value="ECO:0007669"/>
    <property type="project" value="InterPro"/>
</dbReference>
<accession>A0AAX4NE42</accession>
<proteinExistence type="predicted"/>
<dbReference type="SUPFAM" id="SSF46785">
    <property type="entry name" value="Winged helix' DNA-binding domain"/>
    <property type="match status" value="1"/>
</dbReference>